<proteinExistence type="predicted"/>
<reference evidence="2" key="2">
    <citation type="submission" date="2020-09" db="EMBL/GenBank/DDBJ databases">
        <title>Reference genome assembly for Australian Ascochyta lentis isolate Al4.</title>
        <authorList>
            <person name="Lee R.C."/>
            <person name="Farfan-Caceres L.M."/>
            <person name="Debler J.W."/>
            <person name="Williams A.H."/>
            <person name="Henares B.M."/>
        </authorList>
    </citation>
    <scope>NUCLEOTIDE SEQUENCE</scope>
    <source>
        <strain evidence="2">Al4</strain>
    </source>
</reference>
<feature type="compositionally biased region" description="Polar residues" evidence="1">
    <location>
        <begin position="520"/>
        <end position="534"/>
    </location>
</feature>
<feature type="region of interest" description="Disordered" evidence="1">
    <location>
        <begin position="517"/>
        <end position="584"/>
    </location>
</feature>
<organism evidence="2 3">
    <name type="scientific">Ascochyta lentis</name>
    <dbReference type="NCBI Taxonomy" id="205686"/>
    <lineage>
        <taxon>Eukaryota</taxon>
        <taxon>Fungi</taxon>
        <taxon>Dikarya</taxon>
        <taxon>Ascomycota</taxon>
        <taxon>Pezizomycotina</taxon>
        <taxon>Dothideomycetes</taxon>
        <taxon>Pleosporomycetidae</taxon>
        <taxon>Pleosporales</taxon>
        <taxon>Pleosporineae</taxon>
        <taxon>Didymellaceae</taxon>
        <taxon>Ascochyta</taxon>
    </lineage>
</organism>
<evidence type="ECO:0000313" key="2">
    <source>
        <dbReference type="EMBL" id="KAF9700518.1"/>
    </source>
</evidence>
<feature type="compositionally biased region" description="Acidic residues" evidence="1">
    <location>
        <begin position="557"/>
        <end position="576"/>
    </location>
</feature>
<sequence length="584" mass="67471">MTKAKPSSPPPGEITGDREPMLHNPTDPANWPSDPATLEELETQWIPETRTALLKWLQDAKIRATQSVDKERLETYKQALTKEWVQWEPRTDPETGDFASERLMEAYEAASGPKMDVLDAEHKRLHTWHKHMEYRYAQAAWEDFLYFQNVWNRRTLARDEEFDGTMGEALKSKREAPGVKNKGKTARTTLQEYSDEEPLKTLQDNWRIHVVSLYSKFELGSRKLMPKKIGPEIAHRYSQPLRGTTPLKLSIYKYRHDRLEHQFPRYKEKGGDYSQEDVRMTEDQMKRAMSKERTLLTDGKMIEIAWTLDQEAFAREKARRDRTYSNCPRTKYLLHKNHVLHHGVLEKSFDWPTSFDADNWGNIIAVTASKREYVYEEEEYLDEHGLQRKRHTKDEKGSLIRATEICGYKKTKGTKLVEAFIHDLNEDGSVKGRKADGSWIGRTGKINELSYDHVLINDEKVPDLRYRSKNVFRTIKIESKWPRITRYQRHLSSTRVNPSTHGDALVDQLSDNEAEDCTKGNLNFSRSGNINARQSGEAVGNPQGNLSGASGTGPDLPVDDSEFSESDDEESDDEGDLFTQSYLH</sequence>
<accession>A0A8H7JDP7</accession>
<evidence type="ECO:0000256" key="1">
    <source>
        <dbReference type="SAM" id="MobiDB-lite"/>
    </source>
</evidence>
<comment type="caution">
    <text evidence="2">The sequence shown here is derived from an EMBL/GenBank/DDBJ whole genome shotgun (WGS) entry which is preliminary data.</text>
</comment>
<gene>
    <name evidence="2" type="ORF">EKO04_001693</name>
</gene>
<dbReference type="EMBL" id="RZGK01000003">
    <property type="protein sequence ID" value="KAF9700518.1"/>
    <property type="molecule type" value="Genomic_DNA"/>
</dbReference>
<reference evidence="2" key="1">
    <citation type="submission" date="2018-12" db="EMBL/GenBank/DDBJ databases">
        <authorList>
            <person name="Syme R.A."/>
            <person name="Farfan-Caceres L."/>
            <person name="Lichtenzveig J."/>
        </authorList>
    </citation>
    <scope>NUCLEOTIDE SEQUENCE</scope>
    <source>
        <strain evidence="2">Al4</strain>
    </source>
</reference>
<dbReference type="AlphaFoldDB" id="A0A8H7JDP7"/>
<feature type="region of interest" description="Disordered" evidence="1">
    <location>
        <begin position="1"/>
        <end position="36"/>
    </location>
</feature>
<keyword evidence="3" id="KW-1185">Reference proteome</keyword>
<dbReference type="Proteomes" id="UP000651452">
    <property type="component" value="Unassembled WGS sequence"/>
</dbReference>
<dbReference type="OrthoDB" id="3787237at2759"/>
<protein>
    <submittedName>
        <fullName evidence="2">Uncharacterized protein</fullName>
    </submittedName>
</protein>
<evidence type="ECO:0000313" key="3">
    <source>
        <dbReference type="Proteomes" id="UP000651452"/>
    </source>
</evidence>
<name>A0A8H7JDP7_9PLEO</name>